<dbReference type="AlphaFoldDB" id="A0A1T4MAY2"/>
<accession>A0A1T4MAY2</accession>
<evidence type="ECO:0000313" key="2">
    <source>
        <dbReference type="EMBL" id="SJZ63854.1"/>
    </source>
</evidence>
<sequence length="480" mass="56588">MATYNHTKILLGMEDLNINIEQNDFEEECYFSVHQFKSSTKKMLSVSKAFKKILTVTGTLKNPPKMCPHCRSSNNGVEDMIDYGSYRTVILIGQYNLQPTYLKLTKQRYLCKHCQKTTVSQTNLTKQHCTISSPLKVMILQELGKTKPIKDIAETWNVSSHTVLRQLKAYSYQYNTKPTSLPKHIAIDEFKSVKNVKAAMSCILMDNHKHNVVDVLENRTQAFLYDYFMRFSRAERLKVKTITMDMNGAFKEFLPSIFPNAVVVIDRFHIVQLVTRALNQHRIEVMNRIKSKNKPDANKFKRYWKLLLKDWNELAFEEYKKYSLFKQAIHERGIVDYLLSKDSTLNLCYRLIHEVMDAIKEHSYDQFIHVLEESKKYRLPRKIRTAFNTLYHYRHNIQNSLTYTLSNGCVEGTNNKIKVIKRISYGYQNFYHLRSRIILSTAHNKVKNEAYRPLLFTEEDAIKKYEEEYQKQLEMQNKIA</sequence>
<dbReference type="PANTHER" id="PTHR33498">
    <property type="entry name" value="TRANSPOSASE FOR INSERTION SEQUENCE ELEMENT IS1557"/>
    <property type="match status" value="1"/>
</dbReference>
<feature type="domain" description="Transposase IS204/IS1001/IS1096/IS1165 DDE" evidence="1">
    <location>
        <begin position="185"/>
        <end position="437"/>
    </location>
</feature>
<gene>
    <name evidence="2" type="ORF">SAMN02746011_01362</name>
</gene>
<proteinExistence type="predicted"/>
<name>A0A1T4MAY2_9LACT</name>
<dbReference type="PANTHER" id="PTHR33498:SF1">
    <property type="entry name" value="TRANSPOSASE FOR INSERTION SEQUENCE ELEMENT IS1557"/>
    <property type="match status" value="1"/>
</dbReference>
<dbReference type="STRING" id="1121925.SAMN02746011_01362"/>
<evidence type="ECO:0000259" key="1">
    <source>
        <dbReference type="Pfam" id="PF01610"/>
    </source>
</evidence>
<dbReference type="RefSeq" id="WP_078756102.1">
    <property type="nucleotide sequence ID" value="NZ_FUWO01000011.1"/>
</dbReference>
<dbReference type="Pfam" id="PF01610">
    <property type="entry name" value="DDE_Tnp_ISL3"/>
    <property type="match status" value="1"/>
</dbReference>
<reference evidence="3" key="1">
    <citation type="submission" date="2017-02" db="EMBL/GenBank/DDBJ databases">
        <authorList>
            <person name="Varghese N."/>
            <person name="Submissions S."/>
        </authorList>
    </citation>
    <scope>NUCLEOTIDE SEQUENCE [LARGE SCALE GENOMIC DNA]</scope>
    <source>
        <strain evidence="3">DSM 15739</strain>
    </source>
</reference>
<dbReference type="Proteomes" id="UP000189941">
    <property type="component" value="Unassembled WGS sequence"/>
</dbReference>
<dbReference type="OrthoDB" id="2133857at2"/>
<dbReference type="EMBL" id="FUWO01000011">
    <property type="protein sequence ID" value="SJZ63854.1"/>
    <property type="molecule type" value="Genomic_DNA"/>
</dbReference>
<keyword evidence="3" id="KW-1185">Reference proteome</keyword>
<dbReference type="NCBIfam" id="NF033550">
    <property type="entry name" value="transpos_ISL3"/>
    <property type="match status" value="1"/>
</dbReference>
<dbReference type="InterPro" id="IPR002560">
    <property type="entry name" value="Transposase_DDE"/>
</dbReference>
<evidence type="ECO:0000313" key="3">
    <source>
        <dbReference type="Proteomes" id="UP000189941"/>
    </source>
</evidence>
<protein>
    <submittedName>
        <fullName evidence="2">Transposase</fullName>
    </submittedName>
</protein>
<organism evidence="2 3">
    <name type="scientific">Globicatella sulfidifaciens DSM 15739</name>
    <dbReference type="NCBI Taxonomy" id="1121925"/>
    <lineage>
        <taxon>Bacteria</taxon>
        <taxon>Bacillati</taxon>
        <taxon>Bacillota</taxon>
        <taxon>Bacilli</taxon>
        <taxon>Lactobacillales</taxon>
        <taxon>Aerococcaceae</taxon>
        <taxon>Globicatella</taxon>
    </lineage>
</organism>
<dbReference type="InterPro" id="IPR047951">
    <property type="entry name" value="Transpos_ISL3"/>
</dbReference>